<sequence>VLRRVPGDDFAVAVVNGSRGKATVVKDDPRGLCLSFWWGEGAEDDRLPIHLLAGLPRPQTAR</sequence>
<gene>
    <name evidence="1" type="ORF">METZ01_LOCUS385139</name>
</gene>
<accession>A0A382UEK8</accession>
<feature type="non-terminal residue" evidence="1">
    <location>
        <position position="62"/>
    </location>
</feature>
<evidence type="ECO:0000313" key="1">
    <source>
        <dbReference type="EMBL" id="SVD32285.1"/>
    </source>
</evidence>
<organism evidence="1">
    <name type="scientific">marine metagenome</name>
    <dbReference type="NCBI Taxonomy" id="408172"/>
    <lineage>
        <taxon>unclassified sequences</taxon>
        <taxon>metagenomes</taxon>
        <taxon>ecological metagenomes</taxon>
    </lineage>
</organism>
<dbReference type="AlphaFoldDB" id="A0A382UEK8"/>
<feature type="non-terminal residue" evidence="1">
    <location>
        <position position="1"/>
    </location>
</feature>
<proteinExistence type="predicted"/>
<protein>
    <submittedName>
        <fullName evidence="1">Uncharacterized protein</fullName>
    </submittedName>
</protein>
<name>A0A382UEK8_9ZZZZ</name>
<reference evidence="1" key="1">
    <citation type="submission" date="2018-05" db="EMBL/GenBank/DDBJ databases">
        <authorList>
            <person name="Lanie J.A."/>
            <person name="Ng W.-L."/>
            <person name="Kazmierczak K.M."/>
            <person name="Andrzejewski T.M."/>
            <person name="Davidsen T.M."/>
            <person name="Wayne K.J."/>
            <person name="Tettelin H."/>
            <person name="Glass J.I."/>
            <person name="Rusch D."/>
            <person name="Podicherti R."/>
            <person name="Tsui H.-C.T."/>
            <person name="Winkler M.E."/>
        </authorList>
    </citation>
    <scope>NUCLEOTIDE SEQUENCE</scope>
</reference>
<dbReference type="EMBL" id="UINC01143392">
    <property type="protein sequence ID" value="SVD32285.1"/>
    <property type="molecule type" value="Genomic_DNA"/>
</dbReference>